<keyword evidence="11" id="KW-1185">Reference proteome</keyword>
<dbReference type="Proteomes" id="UP001179952">
    <property type="component" value="Unassembled WGS sequence"/>
</dbReference>
<proteinExistence type="inferred from homology"/>
<evidence type="ECO:0000256" key="3">
    <source>
        <dbReference type="ARBA" id="ARBA00023015"/>
    </source>
</evidence>
<evidence type="ECO:0000259" key="9">
    <source>
        <dbReference type="PROSITE" id="PS51032"/>
    </source>
</evidence>
<dbReference type="PRINTS" id="PR00367">
    <property type="entry name" value="ETHRSPELEMNT"/>
</dbReference>
<dbReference type="GO" id="GO:0005634">
    <property type="term" value="C:nucleus"/>
    <property type="evidence" value="ECO:0007669"/>
    <property type="project" value="UniProtKB-SubCell"/>
</dbReference>
<evidence type="ECO:0000313" key="11">
    <source>
        <dbReference type="Proteomes" id="UP001179952"/>
    </source>
</evidence>
<reference evidence="10" key="1">
    <citation type="journal article" date="2023" name="Nat. Commun.">
        <title>Diploid and tetraploid genomes of Acorus and the evolution of monocots.</title>
        <authorList>
            <person name="Ma L."/>
            <person name="Liu K.W."/>
            <person name="Li Z."/>
            <person name="Hsiao Y.Y."/>
            <person name="Qi Y."/>
            <person name="Fu T."/>
            <person name="Tang G.D."/>
            <person name="Zhang D."/>
            <person name="Sun W.H."/>
            <person name="Liu D.K."/>
            <person name="Li Y."/>
            <person name="Chen G.Z."/>
            <person name="Liu X.D."/>
            <person name="Liao X.Y."/>
            <person name="Jiang Y.T."/>
            <person name="Yu X."/>
            <person name="Hao Y."/>
            <person name="Huang J."/>
            <person name="Zhao X.W."/>
            <person name="Ke S."/>
            <person name="Chen Y.Y."/>
            <person name="Wu W.L."/>
            <person name="Hsu J.L."/>
            <person name="Lin Y.F."/>
            <person name="Huang M.D."/>
            <person name="Li C.Y."/>
            <person name="Huang L."/>
            <person name="Wang Z.W."/>
            <person name="Zhao X."/>
            <person name="Zhong W.Y."/>
            <person name="Peng D.H."/>
            <person name="Ahmad S."/>
            <person name="Lan S."/>
            <person name="Zhang J.S."/>
            <person name="Tsai W.C."/>
            <person name="Van de Peer Y."/>
            <person name="Liu Z.J."/>
        </authorList>
    </citation>
    <scope>NUCLEOTIDE SEQUENCE</scope>
    <source>
        <strain evidence="10">SCP</strain>
    </source>
</reference>
<dbReference type="PANTHER" id="PTHR32467">
    <property type="entry name" value="AP2-LIKE ETHYLENE-RESPONSIVE TRANSCRIPTION FACTOR"/>
    <property type="match status" value="1"/>
</dbReference>
<comment type="subcellular location">
    <subcellularLocation>
        <location evidence="1">Nucleus</location>
    </subcellularLocation>
</comment>
<protein>
    <submittedName>
        <fullName evidence="10">Floral homeotic protein APETALA 2</fullName>
    </submittedName>
</protein>
<dbReference type="GO" id="GO:0009909">
    <property type="term" value="P:regulation of flower development"/>
    <property type="evidence" value="ECO:0007669"/>
    <property type="project" value="UniProtKB-ARBA"/>
</dbReference>
<dbReference type="InterPro" id="IPR016177">
    <property type="entry name" value="DNA-bd_dom_sf"/>
</dbReference>
<dbReference type="PANTHER" id="PTHR32467:SF142">
    <property type="entry name" value="FLORAL HOMEOTIC PROTEIN APETALA 2"/>
    <property type="match status" value="1"/>
</dbReference>
<sequence>MWDLNDSPEDRKGKCPRPSPEEEEVVDDNSSSSAVVMEATPSDDGDGERKRRSGRPPPNKIFGFSIDGDCCDDDDDENCSSETVPFAAAVTRQFFPMEAAGEVDRRGSDGGPLLPRANWVGVKFCQSSSEPATVAVVAAAQPMKKSRRGPRSRSSQYRGVTFYRRTGRWESHIWDCGKQVYLGGFDTAHAAARAYDRAAIKFRGVEADINFSLDDYEEDLKQMRNLTKEEFVHVLRRQSTGLPRGSSKFRGVTLHKCGRWEARMGQFHGKKYVYLGLFDTEVEAARAYDKAAIKCNGREAVTNFDHSLYAGEINLTASNVDHNLDLSLGNSYSRQGGFELVDEEEGVHVMSADQRVPMRFEPDWQMGEQCLKRGFDNREPLLLLNPTYMQTTFSPPVYQILGSDGGARDGPRQHRQISFHNTNYSNNRPQQVLVTDAASSGFPQQITRTAAATTPNWVQNNGFLSLIRPSS</sequence>
<dbReference type="FunFam" id="3.30.730.10:FF:000004">
    <property type="entry name" value="AP2-like ethylene-responsive transcription factor"/>
    <property type="match status" value="1"/>
</dbReference>
<accession>A0AAV9AZE1</accession>
<gene>
    <name evidence="10" type="ORF">QJS04_geneDACA006386</name>
</gene>
<dbReference type="InterPro" id="IPR001471">
    <property type="entry name" value="AP2/ERF_dom"/>
</dbReference>
<dbReference type="PROSITE" id="PS51032">
    <property type="entry name" value="AP2_ERF"/>
    <property type="match status" value="2"/>
</dbReference>
<dbReference type="Pfam" id="PF00847">
    <property type="entry name" value="AP2"/>
    <property type="match status" value="2"/>
</dbReference>
<dbReference type="CDD" id="cd00018">
    <property type="entry name" value="AP2"/>
    <property type="match status" value="2"/>
</dbReference>
<name>A0AAV9AZE1_ACOGR</name>
<reference evidence="10" key="2">
    <citation type="submission" date="2023-06" db="EMBL/GenBank/DDBJ databases">
        <authorList>
            <person name="Ma L."/>
            <person name="Liu K.-W."/>
            <person name="Li Z."/>
            <person name="Hsiao Y.-Y."/>
            <person name="Qi Y."/>
            <person name="Fu T."/>
            <person name="Tang G."/>
            <person name="Zhang D."/>
            <person name="Sun W.-H."/>
            <person name="Liu D.-K."/>
            <person name="Li Y."/>
            <person name="Chen G.-Z."/>
            <person name="Liu X.-D."/>
            <person name="Liao X.-Y."/>
            <person name="Jiang Y.-T."/>
            <person name="Yu X."/>
            <person name="Hao Y."/>
            <person name="Huang J."/>
            <person name="Zhao X.-W."/>
            <person name="Ke S."/>
            <person name="Chen Y.-Y."/>
            <person name="Wu W.-L."/>
            <person name="Hsu J.-L."/>
            <person name="Lin Y.-F."/>
            <person name="Huang M.-D."/>
            <person name="Li C.-Y."/>
            <person name="Huang L."/>
            <person name="Wang Z.-W."/>
            <person name="Zhao X."/>
            <person name="Zhong W.-Y."/>
            <person name="Peng D.-H."/>
            <person name="Ahmad S."/>
            <person name="Lan S."/>
            <person name="Zhang J.-S."/>
            <person name="Tsai W.-C."/>
            <person name="Van De Peer Y."/>
            <person name="Liu Z.-J."/>
        </authorList>
    </citation>
    <scope>NUCLEOTIDE SEQUENCE</scope>
    <source>
        <strain evidence="10">SCP</strain>
        <tissue evidence="10">Leaves</tissue>
    </source>
</reference>
<dbReference type="GO" id="GO:0003700">
    <property type="term" value="F:DNA-binding transcription factor activity"/>
    <property type="evidence" value="ECO:0007669"/>
    <property type="project" value="InterPro"/>
</dbReference>
<evidence type="ECO:0000256" key="7">
    <source>
        <dbReference type="ARBA" id="ARBA00037973"/>
    </source>
</evidence>
<feature type="domain" description="AP2/ERF" evidence="9">
    <location>
        <begin position="156"/>
        <end position="212"/>
    </location>
</feature>
<dbReference type="Gene3D" id="3.30.730.10">
    <property type="entry name" value="AP2/ERF domain"/>
    <property type="match status" value="2"/>
</dbReference>
<comment type="similarity">
    <text evidence="7">Belongs to the AP2/ERF transcription factor family. AP2 subfamily.</text>
</comment>
<feature type="region of interest" description="Disordered" evidence="8">
    <location>
        <begin position="1"/>
        <end position="67"/>
    </location>
</feature>
<evidence type="ECO:0000256" key="6">
    <source>
        <dbReference type="ARBA" id="ARBA00023242"/>
    </source>
</evidence>
<comment type="caution">
    <text evidence="10">The sequence shown here is derived from an EMBL/GenBank/DDBJ whole genome shotgun (WGS) entry which is preliminary data.</text>
</comment>
<keyword evidence="4" id="KW-0238">DNA-binding</keyword>
<dbReference type="EMBL" id="JAUJYN010000006">
    <property type="protein sequence ID" value="KAK1269774.1"/>
    <property type="molecule type" value="Genomic_DNA"/>
</dbReference>
<evidence type="ECO:0000256" key="4">
    <source>
        <dbReference type="ARBA" id="ARBA00023125"/>
    </source>
</evidence>
<evidence type="ECO:0000313" key="10">
    <source>
        <dbReference type="EMBL" id="KAK1269774.1"/>
    </source>
</evidence>
<feature type="domain" description="AP2/ERF" evidence="9">
    <location>
        <begin position="248"/>
        <end position="305"/>
    </location>
</feature>
<evidence type="ECO:0000256" key="2">
    <source>
        <dbReference type="ARBA" id="ARBA00022737"/>
    </source>
</evidence>
<evidence type="ECO:0000256" key="5">
    <source>
        <dbReference type="ARBA" id="ARBA00023163"/>
    </source>
</evidence>
<dbReference type="InterPro" id="IPR036955">
    <property type="entry name" value="AP2/ERF_dom_sf"/>
</dbReference>
<dbReference type="FunFam" id="3.30.730.10:FF:000002">
    <property type="entry name" value="AP2-like ethylene-responsive transcription factor"/>
    <property type="match status" value="1"/>
</dbReference>
<dbReference type="GO" id="GO:0003677">
    <property type="term" value="F:DNA binding"/>
    <property type="evidence" value="ECO:0007669"/>
    <property type="project" value="UniProtKB-KW"/>
</dbReference>
<evidence type="ECO:0000256" key="8">
    <source>
        <dbReference type="SAM" id="MobiDB-lite"/>
    </source>
</evidence>
<keyword evidence="5" id="KW-0804">Transcription</keyword>
<evidence type="ECO:0000256" key="1">
    <source>
        <dbReference type="ARBA" id="ARBA00004123"/>
    </source>
</evidence>
<keyword evidence="2" id="KW-0677">Repeat</keyword>
<keyword evidence="3" id="KW-0805">Transcription regulation</keyword>
<keyword evidence="6" id="KW-0539">Nucleus</keyword>
<dbReference type="AlphaFoldDB" id="A0AAV9AZE1"/>
<organism evidence="10 11">
    <name type="scientific">Acorus gramineus</name>
    <name type="common">Dwarf sweet flag</name>
    <dbReference type="NCBI Taxonomy" id="55184"/>
    <lineage>
        <taxon>Eukaryota</taxon>
        <taxon>Viridiplantae</taxon>
        <taxon>Streptophyta</taxon>
        <taxon>Embryophyta</taxon>
        <taxon>Tracheophyta</taxon>
        <taxon>Spermatophyta</taxon>
        <taxon>Magnoliopsida</taxon>
        <taxon>Liliopsida</taxon>
        <taxon>Acoraceae</taxon>
        <taxon>Acorus</taxon>
    </lineage>
</organism>
<dbReference type="SUPFAM" id="SSF54171">
    <property type="entry name" value="DNA-binding domain"/>
    <property type="match status" value="2"/>
</dbReference>
<dbReference type="SMART" id="SM00380">
    <property type="entry name" value="AP2"/>
    <property type="match status" value="2"/>
</dbReference>